<reference evidence="2" key="1">
    <citation type="submission" date="2020-11" db="EMBL/GenBank/DDBJ databases">
        <authorList>
            <consortium name="DOE Joint Genome Institute"/>
            <person name="Ahrendt S."/>
            <person name="Riley R."/>
            <person name="Andreopoulos W."/>
            <person name="Labutti K."/>
            <person name="Pangilinan J."/>
            <person name="Ruiz-Duenas F.J."/>
            <person name="Barrasa J.M."/>
            <person name="Sanchez-Garcia M."/>
            <person name="Camarero S."/>
            <person name="Miyauchi S."/>
            <person name="Serrano A."/>
            <person name="Linde D."/>
            <person name="Babiker R."/>
            <person name="Drula E."/>
            <person name="Ayuso-Fernandez I."/>
            <person name="Pacheco R."/>
            <person name="Padilla G."/>
            <person name="Ferreira P."/>
            <person name="Barriuso J."/>
            <person name="Kellner H."/>
            <person name="Castanera R."/>
            <person name="Alfaro M."/>
            <person name="Ramirez L."/>
            <person name="Pisabarro A.G."/>
            <person name="Kuo A."/>
            <person name="Tritt A."/>
            <person name="Lipzen A."/>
            <person name="He G."/>
            <person name="Yan M."/>
            <person name="Ng V."/>
            <person name="Cullen D."/>
            <person name="Martin F."/>
            <person name="Rosso M.-N."/>
            <person name="Henrissat B."/>
            <person name="Hibbett D."/>
            <person name="Martinez A.T."/>
            <person name="Grigoriev I.V."/>
        </authorList>
    </citation>
    <scope>NUCLEOTIDE SEQUENCE</scope>
    <source>
        <strain evidence="2">ATCC 90797</strain>
    </source>
</reference>
<sequence>MDVSSGERRRNRVYFSVAKLAHPVMSKRFAKTTEGADLLRVSKLPQWGVGKVIYGVGRHSPSHKWSATQFVRQVCNQPGVGGQHDANGDHYTELNHSSIDADGGTGSNGMRRTGQDVVSRFSYQLTRTHTLLSEGLQRRENRRAERESSPTNKADAMGESIPAGPSRSRINELDRRFAVYSQRLDCHPLDIEVGPQPSFAVGCVQNERAGGRIYQTLNSTP</sequence>
<keyword evidence="3" id="KW-1185">Reference proteome</keyword>
<evidence type="ECO:0000313" key="3">
    <source>
        <dbReference type="Proteomes" id="UP000807025"/>
    </source>
</evidence>
<dbReference type="EMBL" id="MU154589">
    <property type="protein sequence ID" value="KAF9493192.1"/>
    <property type="molecule type" value="Genomic_DNA"/>
</dbReference>
<dbReference type="Proteomes" id="UP000807025">
    <property type="component" value="Unassembled WGS sequence"/>
</dbReference>
<dbReference type="AlphaFoldDB" id="A0A9P6D6N4"/>
<name>A0A9P6D6N4_PLEER</name>
<organism evidence="2 3">
    <name type="scientific">Pleurotus eryngii</name>
    <name type="common">Boletus of the steppes</name>
    <dbReference type="NCBI Taxonomy" id="5323"/>
    <lineage>
        <taxon>Eukaryota</taxon>
        <taxon>Fungi</taxon>
        <taxon>Dikarya</taxon>
        <taxon>Basidiomycota</taxon>
        <taxon>Agaricomycotina</taxon>
        <taxon>Agaricomycetes</taxon>
        <taxon>Agaricomycetidae</taxon>
        <taxon>Agaricales</taxon>
        <taxon>Pleurotineae</taxon>
        <taxon>Pleurotaceae</taxon>
        <taxon>Pleurotus</taxon>
    </lineage>
</organism>
<evidence type="ECO:0000256" key="1">
    <source>
        <dbReference type="SAM" id="MobiDB-lite"/>
    </source>
</evidence>
<evidence type="ECO:0000313" key="2">
    <source>
        <dbReference type="EMBL" id="KAF9493192.1"/>
    </source>
</evidence>
<feature type="compositionally biased region" description="Basic and acidic residues" evidence="1">
    <location>
        <begin position="136"/>
        <end position="148"/>
    </location>
</feature>
<accession>A0A9P6D6N4</accession>
<protein>
    <submittedName>
        <fullName evidence="2">Uncharacterized protein</fullName>
    </submittedName>
</protein>
<comment type="caution">
    <text evidence="2">The sequence shown here is derived from an EMBL/GenBank/DDBJ whole genome shotgun (WGS) entry which is preliminary data.</text>
</comment>
<gene>
    <name evidence="2" type="ORF">BDN71DRAFT_1497147</name>
</gene>
<feature type="region of interest" description="Disordered" evidence="1">
    <location>
        <begin position="133"/>
        <end position="168"/>
    </location>
</feature>
<proteinExistence type="predicted"/>